<name>A0ABS6E6K7_9FIRM</name>
<evidence type="ECO:0000313" key="2">
    <source>
        <dbReference type="Proteomes" id="UP000749471"/>
    </source>
</evidence>
<accession>A0ABS6E6K7</accession>
<evidence type="ECO:0000313" key="1">
    <source>
        <dbReference type="EMBL" id="MBU5438545.1"/>
    </source>
</evidence>
<dbReference type="RefSeq" id="WP_216519746.1">
    <property type="nucleotide sequence ID" value="NZ_JAHLPM010000009.1"/>
</dbReference>
<dbReference type="InterPro" id="IPR053154">
    <property type="entry name" value="c-di-AMP_regulator"/>
</dbReference>
<sequence>MSKEKNDLTIKIFALIIAIILWSYVMSEVNPDKTVEYKNINITFSNIDALERQGLVVMEPKEANISVKVTGKTNDINKFTSQGINARVDLSGYSEGEIKVPVHVSLDQFTNIKITNYEPKEILFKFDKLITKEKNVTIKTTGKLEQGYVSGSPEVKSQSILLKGPRSWVNSVSEAVAIVDLSGRKETTNVTVPIKLIDDKGNDVRGVEKEPNVIDVSIPIFRSVKLPIELQTENQLPENYEITNITINPSSINLKGDKKALGTITSIKTVPIDINSLIENKNVEVELELPQNVELLNPDQKVTVTLNIEEVSTKTFDLSLKNVNIKNLDSTLVIDENDYDKTVQVTVKGAVDVIKDLTEEDLGLEIDLAELKEGIHMVNINMKEIEGVKIQQVTPPYIEITLKKH</sequence>
<organism evidence="1 2">
    <name type="scientific">Tissierella simiarum</name>
    <dbReference type="NCBI Taxonomy" id="2841534"/>
    <lineage>
        <taxon>Bacteria</taxon>
        <taxon>Bacillati</taxon>
        <taxon>Bacillota</taxon>
        <taxon>Tissierellia</taxon>
        <taxon>Tissierellales</taxon>
        <taxon>Tissierellaceae</taxon>
        <taxon>Tissierella</taxon>
    </lineage>
</organism>
<dbReference type="PANTHER" id="PTHR37804">
    <property type="entry name" value="CDAA REGULATORY PROTEIN CDAR"/>
    <property type="match status" value="1"/>
</dbReference>
<dbReference type="EMBL" id="JAHLPM010000009">
    <property type="protein sequence ID" value="MBU5438545.1"/>
    <property type="molecule type" value="Genomic_DNA"/>
</dbReference>
<dbReference type="Proteomes" id="UP000749471">
    <property type="component" value="Unassembled WGS sequence"/>
</dbReference>
<keyword evidence="2" id="KW-1185">Reference proteome</keyword>
<gene>
    <name evidence="1" type="ORF">KQI42_11020</name>
</gene>
<dbReference type="PANTHER" id="PTHR37804:SF1">
    <property type="entry name" value="CDAA REGULATORY PROTEIN CDAR"/>
    <property type="match status" value="1"/>
</dbReference>
<reference evidence="1 2" key="1">
    <citation type="submission" date="2021-06" db="EMBL/GenBank/DDBJ databases">
        <authorList>
            <person name="Sun Q."/>
            <person name="Li D."/>
        </authorList>
    </citation>
    <scope>NUCLEOTIDE SEQUENCE [LARGE SCALE GENOMIC DNA]</scope>
    <source>
        <strain evidence="1 2">MSJ-40</strain>
    </source>
</reference>
<protein>
    <recommendedName>
        <fullName evidence="3">YbbR-like protein</fullName>
    </recommendedName>
</protein>
<comment type="caution">
    <text evidence="1">The sequence shown here is derived from an EMBL/GenBank/DDBJ whole genome shotgun (WGS) entry which is preliminary data.</text>
</comment>
<dbReference type="InterPro" id="IPR012505">
    <property type="entry name" value="YbbR"/>
</dbReference>
<proteinExistence type="predicted"/>
<evidence type="ECO:0008006" key="3">
    <source>
        <dbReference type="Google" id="ProtNLM"/>
    </source>
</evidence>
<dbReference type="Pfam" id="PF07949">
    <property type="entry name" value="YbbR"/>
    <property type="match status" value="3"/>
</dbReference>